<dbReference type="KEGG" id="laq:GLA29479_2203"/>
<keyword evidence="3" id="KW-1185">Reference proteome</keyword>
<sequence length="138" mass="16131">MDELEAESMPQNDSEELKFTRLDEKQWAAIEAVLPRTVYTRNASADDARRFVEAALWVMATGRFWTELPETVYGPWRKNYVRSNRWIYRGMWLTVINALGPDSELAALISGYMNSQLERHRKFGRRNNFLDEGGEHES</sequence>
<evidence type="ECO:0000313" key="3">
    <source>
        <dbReference type="Proteomes" id="UP000060787"/>
    </source>
</evidence>
<gene>
    <name evidence="2" type="ORF">LA76x_0953</name>
</gene>
<dbReference type="KEGG" id="lab:LA76x_0953"/>
<dbReference type="Pfam" id="PF13340">
    <property type="entry name" value="DUF4096"/>
    <property type="match status" value="1"/>
</dbReference>
<dbReference type="InterPro" id="IPR052909">
    <property type="entry name" value="Transposase_6_like"/>
</dbReference>
<organism evidence="2 3">
    <name type="scientific">Lysobacter antibioticus</name>
    <dbReference type="NCBI Taxonomy" id="84531"/>
    <lineage>
        <taxon>Bacteria</taxon>
        <taxon>Pseudomonadati</taxon>
        <taxon>Pseudomonadota</taxon>
        <taxon>Gammaproteobacteria</taxon>
        <taxon>Lysobacterales</taxon>
        <taxon>Lysobacteraceae</taxon>
        <taxon>Lysobacter</taxon>
    </lineage>
</organism>
<dbReference type="PANTHER" id="PTHR46637">
    <property type="entry name" value="TIS1421-TRANSPOSASE PROTEIN A"/>
    <property type="match status" value="1"/>
</dbReference>
<dbReference type="AlphaFoldDB" id="A0A0S2DXB9"/>
<feature type="domain" description="Insertion element IS402-like" evidence="1">
    <location>
        <begin position="22"/>
        <end position="95"/>
    </location>
</feature>
<dbReference type="PATRIC" id="fig|84531.7.peg.2163"/>
<accession>A0A0S2DXB9</accession>
<dbReference type="eggNOG" id="COG3293">
    <property type="taxonomic scope" value="Bacteria"/>
</dbReference>
<protein>
    <recommendedName>
        <fullName evidence="1">Insertion element IS402-like domain-containing protein</fullName>
    </recommendedName>
</protein>
<evidence type="ECO:0000313" key="2">
    <source>
        <dbReference type="EMBL" id="ALN79114.1"/>
    </source>
</evidence>
<proteinExistence type="predicted"/>
<dbReference type="EMBL" id="CP011129">
    <property type="protein sequence ID" value="ALN79114.1"/>
    <property type="molecule type" value="Genomic_DNA"/>
</dbReference>
<dbReference type="InterPro" id="IPR025161">
    <property type="entry name" value="IS402-like_dom"/>
</dbReference>
<dbReference type="PANTHER" id="PTHR46637:SF1">
    <property type="entry name" value="BLL5188 PROTEIN"/>
    <property type="match status" value="1"/>
</dbReference>
<dbReference type="Proteomes" id="UP000060787">
    <property type="component" value="Chromosome"/>
</dbReference>
<name>A0A0S2DXB9_LYSAN</name>
<reference evidence="2 3" key="1">
    <citation type="journal article" date="2015" name="BMC Genomics">
        <title>Comparative genomics and metabolic profiling of the genus Lysobacter.</title>
        <authorList>
            <person name="de Bruijn I."/>
            <person name="Cheng X."/>
            <person name="de Jager V."/>
            <person name="Exposito R.G."/>
            <person name="Watrous J."/>
            <person name="Patel N."/>
            <person name="Postma J."/>
            <person name="Dorrestein P.C."/>
            <person name="Kobayashi D."/>
            <person name="Raaijmakers J.M."/>
        </authorList>
    </citation>
    <scope>NUCLEOTIDE SEQUENCE [LARGE SCALE GENOMIC DNA]</scope>
    <source>
        <strain evidence="2 3">76</strain>
    </source>
</reference>
<evidence type="ECO:0000259" key="1">
    <source>
        <dbReference type="Pfam" id="PF13340"/>
    </source>
</evidence>